<keyword evidence="3" id="KW-0675">Receptor</keyword>
<name>A0A9X6NDE7_HYPEX</name>
<dbReference type="EMBL" id="MTYJ01000250">
    <property type="protein sequence ID" value="OWA52062.1"/>
    <property type="molecule type" value="Genomic_DNA"/>
</dbReference>
<dbReference type="GO" id="GO:0007169">
    <property type="term" value="P:cell surface receptor protein tyrosine kinase signaling pathway"/>
    <property type="evidence" value="ECO:0007669"/>
    <property type="project" value="TreeGrafter"/>
</dbReference>
<protein>
    <submittedName>
        <fullName evidence="3">Tyrosine-protein kinase receptor svh-2</fullName>
    </submittedName>
</protein>
<dbReference type="GO" id="GO:0004714">
    <property type="term" value="F:transmembrane receptor protein tyrosine kinase activity"/>
    <property type="evidence" value="ECO:0007669"/>
    <property type="project" value="TreeGrafter"/>
</dbReference>
<dbReference type="GO" id="GO:0043235">
    <property type="term" value="C:receptor complex"/>
    <property type="evidence" value="ECO:0007669"/>
    <property type="project" value="TreeGrafter"/>
</dbReference>
<dbReference type="AlphaFoldDB" id="A0A9X6NDE7"/>
<feature type="non-terminal residue" evidence="3">
    <location>
        <position position="1"/>
    </location>
</feature>
<dbReference type="Proteomes" id="UP000192578">
    <property type="component" value="Unassembled WGS sequence"/>
</dbReference>
<dbReference type="InterPro" id="IPR000719">
    <property type="entry name" value="Prot_kinase_dom"/>
</dbReference>
<dbReference type="InterPro" id="IPR008266">
    <property type="entry name" value="Tyr_kinase_AS"/>
</dbReference>
<dbReference type="PROSITE" id="PS00109">
    <property type="entry name" value="PROTEIN_KINASE_TYR"/>
    <property type="match status" value="1"/>
</dbReference>
<feature type="transmembrane region" description="Helical" evidence="1">
    <location>
        <begin position="29"/>
        <end position="49"/>
    </location>
</feature>
<dbReference type="InterPro" id="IPR011009">
    <property type="entry name" value="Kinase-like_dom_sf"/>
</dbReference>
<keyword evidence="3" id="KW-0418">Kinase</keyword>
<dbReference type="PRINTS" id="PR00109">
    <property type="entry name" value="TYRKINASE"/>
</dbReference>
<feature type="domain" description="Protein kinase" evidence="2">
    <location>
        <begin position="111"/>
        <end position="383"/>
    </location>
</feature>
<evidence type="ECO:0000313" key="4">
    <source>
        <dbReference type="Proteomes" id="UP000192578"/>
    </source>
</evidence>
<dbReference type="GO" id="GO:0005886">
    <property type="term" value="C:plasma membrane"/>
    <property type="evidence" value="ECO:0007669"/>
    <property type="project" value="TreeGrafter"/>
</dbReference>
<comment type="caution">
    <text evidence="3">The sequence shown here is derived from an EMBL/GenBank/DDBJ whole genome shotgun (WGS) entry which is preliminary data.</text>
</comment>
<dbReference type="SUPFAM" id="SSF56112">
    <property type="entry name" value="Protein kinase-like (PK-like)"/>
    <property type="match status" value="1"/>
</dbReference>
<keyword evidence="1" id="KW-1133">Transmembrane helix</keyword>
<dbReference type="GO" id="GO:0005524">
    <property type="term" value="F:ATP binding"/>
    <property type="evidence" value="ECO:0007669"/>
    <property type="project" value="InterPro"/>
</dbReference>
<dbReference type="PROSITE" id="PS50011">
    <property type="entry name" value="PROTEIN_KINASE_DOM"/>
    <property type="match status" value="1"/>
</dbReference>
<dbReference type="GO" id="GO:0007399">
    <property type="term" value="P:nervous system development"/>
    <property type="evidence" value="ECO:0007669"/>
    <property type="project" value="TreeGrafter"/>
</dbReference>
<dbReference type="InterPro" id="IPR001245">
    <property type="entry name" value="Ser-Thr/Tyr_kinase_cat_dom"/>
</dbReference>
<gene>
    <name evidence="3" type="ORF">BV898_16525</name>
</gene>
<keyword evidence="4" id="KW-1185">Reference proteome</keyword>
<keyword evidence="1" id="KW-0812">Transmembrane</keyword>
<dbReference type="Gene3D" id="1.10.510.10">
    <property type="entry name" value="Transferase(Phosphotransferase) domain 1"/>
    <property type="match status" value="1"/>
</dbReference>
<reference evidence="4" key="1">
    <citation type="submission" date="2017-01" db="EMBL/GenBank/DDBJ databases">
        <title>Comparative genomics of anhydrobiosis in the tardigrade Hypsibius dujardini.</title>
        <authorList>
            <person name="Yoshida Y."/>
            <person name="Koutsovoulos G."/>
            <person name="Laetsch D."/>
            <person name="Stevens L."/>
            <person name="Kumar S."/>
            <person name="Horikawa D."/>
            <person name="Ishino K."/>
            <person name="Komine S."/>
            <person name="Tomita M."/>
            <person name="Blaxter M."/>
            <person name="Arakawa K."/>
        </authorList>
    </citation>
    <scope>NUCLEOTIDE SEQUENCE [LARGE SCALE GENOMIC DNA]</scope>
    <source>
        <strain evidence="4">Z151</strain>
    </source>
</reference>
<dbReference type="PANTHER" id="PTHR24416:SF564">
    <property type="entry name" value="MACROPHAGE-STIMULATING PROTEIN RECEPTOR"/>
    <property type="match status" value="1"/>
</dbReference>
<evidence type="ECO:0000313" key="3">
    <source>
        <dbReference type="EMBL" id="OWA52062.1"/>
    </source>
</evidence>
<dbReference type="GO" id="GO:0016477">
    <property type="term" value="P:cell migration"/>
    <property type="evidence" value="ECO:0007669"/>
    <property type="project" value="TreeGrafter"/>
</dbReference>
<dbReference type="PANTHER" id="PTHR24416">
    <property type="entry name" value="TYROSINE-PROTEIN KINASE RECEPTOR"/>
    <property type="match status" value="1"/>
</dbReference>
<proteinExistence type="predicted"/>
<evidence type="ECO:0000256" key="1">
    <source>
        <dbReference type="SAM" id="Phobius"/>
    </source>
</evidence>
<evidence type="ECO:0000259" key="2">
    <source>
        <dbReference type="PROSITE" id="PS50011"/>
    </source>
</evidence>
<dbReference type="OrthoDB" id="4062651at2759"/>
<keyword evidence="1" id="KW-0472">Membrane</keyword>
<dbReference type="InterPro" id="IPR050122">
    <property type="entry name" value="RTK"/>
</dbReference>
<dbReference type="Pfam" id="PF07714">
    <property type="entry name" value="PK_Tyr_Ser-Thr"/>
    <property type="match status" value="2"/>
</dbReference>
<organism evidence="3 4">
    <name type="scientific">Hypsibius exemplaris</name>
    <name type="common">Freshwater tardigrade</name>
    <dbReference type="NCBI Taxonomy" id="2072580"/>
    <lineage>
        <taxon>Eukaryota</taxon>
        <taxon>Metazoa</taxon>
        <taxon>Ecdysozoa</taxon>
        <taxon>Tardigrada</taxon>
        <taxon>Eutardigrada</taxon>
        <taxon>Parachela</taxon>
        <taxon>Hypsibioidea</taxon>
        <taxon>Hypsibiidae</taxon>
        <taxon>Hypsibius</taxon>
    </lineage>
</organism>
<keyword evidence="3" id="KW-0808">Transferase</keyword>
<dbReference type="InterPro" id="IPR020635">
    <property type="entry name" value="Tyr_kinase_cat_dom"/>
</dbReference>
<dbReference type="Gene3D" id="3.30.200.20">
    <property type="entry name" value="Phosphorylase Kinase, domain 1"/>
    <property type="match status" value="1"/>
</dbReference>
<accession>A0A9X6NDE7</accession>
<sequence>ADEPNGSDLSLRSASEEKSQSTLDEGASILMPVPTAGATVMLLALVWLFRRIIVSFRRQVANTLRPKSPQPRSIVIRCHTPNRRQPQTARNICASIRHSYLKVQDSNDASLHVGLPTPWSRHLVVYEALFRPNDRLNEPPMKVAVKCLKGSFDQYIDRDVRELFYQECAIMVDFCHANVMPLLGVNLHDNDGNIDPKLILPFCANGNVHNFVSSAENVTTSPPIYAAEVVHRDLAARNILLDENMSIVISNFGLSRAVQQLQGETYVVKRNRSTPWQWAAPEVLESCQFSTKSDVWSFGVVVWEMLEKGSVPYGEIHDEDQALAFLRSGGRLRWPTFCPANFWSADQMGPAADPDVVQLVSRPAADPEVVQLVSRPAADHEVAQLVCRPDGTSHRS</sequence>
<dbReference type="SMART" id="SM00219">
    <property type="entry name" value="TyrKc"/>
    <property type="match status" value="1"/>
</dbReference>